<dbReference type="EMBL" id="JACJTQ010000013">
    <property type="protein sequence ID" value="MBD2692219.1"/>
    <property type="molecule type" value="Genomic_DNA"/>
</dbReference>
<organism evidence="1 2">
    <name type="scientific">Anabaena catenula FACHB-362</name>
    <dbReference type="NCBI Taxonomy" id="2692877"/>
    <lineage>
        <taxon>Bacteria</taxon>
        <taxon>Bacillati</taxon>
        <taxon>Cyanobacteriota</taxon>
        <taxon>Cyanophyceae</taxon>
        <taxon>Nostocales</taxon>
        <taxon>Nostocaceae</taxon>
        <taxon>Anabaena</taxon>
    </lineage>
</organism>
<name>A0ABR8J2Y4_9NOST</name>
<reference evidence="1 2" key="1">
    <citation type="journal article" date="2020" name="ISME J.">
        <title>Comparative genomics reveals insights into cyanobacterial evolution and habitat adaptation.</title>
        <authorList>
            <person name="Chen M.Y."/>
            <person name="Teng W.K."/>
            <person name="Zhao L."/>
            <person name="Hu C.X."/>
            <person name="Zhou Y.K."/>
            <person name="Han B.P."/>
            <person name="Song L.R."/>
            <person name="Shu W.S."/>
        </authorList>
    </citation>
    <scope>NUCLEOTIDE SEQUENCE [LARGE SCALE GENOMIC DNA]</scope>
    <source>
        <strain evidence="1 2">FACHB-362</strain>
    </source>
</reference>
<gene>
    <name evidence="1" type="ORF">H6G68_10695</name>
</gene>
<evidence type="ECO:0000313" key="2">
    <source>
        <dbReference type="Proteomes" id="UP000660381"/>
    </source>
</evidence>
<accession>A0ABR8J2Y4</accession>
<keyword evidence="2" id="KW-1185">Reference proteome</keyword>
<comment type="caution">
    <text evidence="1">The sequence shown here is derived from an EMBL/GenBank/DDBJ whole genome shotgun (WGS) entry which is preliminary data.</text>
</comment>
<protein>
    <recommendedName>
        <fullName evidence="3">DUF262 domain-containing protein</fullName>
    </recommendedName>
</protein>
<dbReference type="Proteomes" id="UP000660381">
    <property type="component" value="Unassembled WGS sequence"/>
</dbReference>
<evidence type="ECO:0008006" key="3">
    <source>
        <dbReference type="Google" id="ProtNLM"/>
    </source>
</evidence>
<sequence length="361" mass="42645">MKFKIIDIQEDTNLNCYSVLTVVSIPDFLEFVKPIHEEKGNLDEQREVLQSRSAKIIRNQMVEDLRKGGILPPIVLGIICDTEIINEDNFFRLIENQEKISILDGMQRIQALEDAMYLYHNIRVEFWFTQDESALLYRMLILNSGQIPWGLDKQLEVVFKPILKKWRYDIPHLDNLIARNLYKQSEIVELFLAFTSRKLRIDKKQQLAEYHAALDIMSLIREKSGRTIYKFEEVFTIMIEIDQLLSEIEDRYVFTNQNVRVSFMVACAEKIFGLLGSNMEKEHEKVEHNFQDLIIKLNKVRDKIKSQNIQENFYFLALDILTEKIRFLPKDKHGQAFLDGFKVIFSEPEINSFAVCWNKMY</sequence>
<proteinExistence type="predicted"/>
<evidence type="ECO:0000313" key="1">
    <source>
        <dbReference type="EMBL" id="MBD2692219.1"/>
    </source>
</evidence>